<feature type="transmembrane region" description="Helical" evidence="5">
    <location>
        <begin position="276"/>
        <end position="297"/>
    </location>
</feature>
<gene>
    <name evidence="7" type="ORF">GALLR39Z86_42770</name>
</gene>
<feature type="transmembrane region" description="Helical" evidence="5">
    <location>
        <begin position="234"/>
        <end position="256"/>
    </location>
</feature>
<dbReference type="CDD" id="cd17321">
    <property type="entry name" value="MFS_MMR_MDR_like"/>
    <property type="match status" value="1"/>
</dbReference>
<dbReference type="RefSeq" id="WP_270116072.1">
    <property type="nucleotide sequence ID" value="NZ_BAAAOL010000007.1"/>
</dbReference>
<feature type="domain" description="Major facilitator superfamily (MFS) profile" evidence="6">
    <location>
        <begin position="23"/>
        <end position="509"/>
    </location>
</feature>
<dbReference type="InterPro" id="IPR020846">
    <property type="entry name" value="MFS_dom"/>
</dbReference>
<feature type="transmembrane region" description="Helical" evidence="5">
    <location>
        <begin position="337"/>
        <end position="357"/>
    </location>
</feature>
<feature type="transmembrane region" description="Helical" evidence="5">
    <location>
        <begin position="64"/>
        <end position="81"/>
    </location>
</feature>
<accession>A0A9W6LHV6</accession>
<dbReference type="PANTHER" id="PTHR42718:SF49">
    <property type="entry name" value="EXPORT PROTEIN"/>
    <property type="match status" value="1"/>
</dbReference>
<dbReference type="AlphaFoldDB" id="A0A9W6LHV6"/>
<evidence type="ECO:0000256" key="3">
    <source>
        <dbReference type="ARBA" id="ARBA00022989"/>
    </source>
</evidence>
<dbReference type="GO" id="GO:0005886">
    <property type="term" value="C:plasma membrane"/>
    <property type="evidence" value="ECO:0007669"/>
    <property type="project" value="UniProtKB-SubCell"/>
</dbReference>
<sequence length="513" mass="52501">MTSVIDQQGTAPKAVNRTASPLAILAVALSSLTLPLAVTGPAVALTDMAVDLRAGIAETQWVQNAYGVTFAACLLAAGALADRHGRRRVMISGLWLFAAMSALCAVAQNMILVDIARALQGIGAAGVLTSGAAVLAASFTGAARAKAFGVLGASFGCGLALGPLTAGMLVNLGSWRLVFLLNVAIALFVLLFLARHLPESRDPDATSVDWAGLATFSGSLALLTLVFVEGPVNGWTSTGTLSAAAGSVLLLLAFVVVELRQARPVFDLSLLAKPSFIVVMCQPFTVTFGFVVLLVYLPPYFQGVSGHSALASGALLLPLTLPVLSLPLVAGRLAARIPLRVMLAASSSLIAAGSLWLTTLQPGGSLAELIGPLALFGIGVGSAFGVMDNAAVGSVPVERAGMASGMFNTMRITGETIAIAGAAALLSSLTLNDLRDRAPVLDDPTLLAGDAVQGRLAQSLDAVPEDQREVAMQATSAALTSAMHVTLILLAVLAIVGAISTFAFMRDHDLSKD</sequence>
<dbReference type="Gene3D" id="1.20.1250.20">
    <property type="entry name" value="MFS general substrate transporter like domains"/>
    <property type="match status" value="1"/>
</dbReference>
<reference evidence="7" key="1">
    <citation type="submission" date="2022-12" db="EMBL/GenBank/DDBJ databases">
        <title>Reference genome sequencing for broad-spectrum identification of bacterial and archaeal isolates by mass spectrometry.</title>
        <authorList>
            <person name="Sekiguchi Y."/>
            <person name="Tourlousse D.M."/>
        </authorList>
    </citation>
    <scope>NUCLEOTIDE SEQUENCE</scope>
    <source>
        <strain evidence="7">LLR39Z86</strain>
    </source>
</reference>
<protein>
    <submittedName>
        <fullName evidence="7">MFS transporter</fullName>
    </submittedName>
</protein>
<evidence type="ECO:0000313" key="7">
    <source>
        <dbReference type="EMBL" id="GLI44427.1"/>
    </source>
</evidence>
<evidence type="ECO:0000256" key="2">
    <source>
        <dbReference type="ARBA" id="ARBA00022692"/>
    </source>
</evidence>
<dbReference type="Pfam" id="PF07690">
    <property type="entry name" value="MFS_1"/>
    <property type="match status" value="1"/>
</dbReference>
<name>A0A9W6LHV6_9ACTN</name>
<keyword evidence="4 5" id="KW-0472">Membrane</keyword>
<dbReference type="Proteomes" id="UP001144313">
    <property type="component" value="Unassembled WGS sequence"/>
</dbReference>
<dbReference type="GO" id="GO:0022857">
    <property type="term" value="F:transmembrane transporter activity"/>
    <property type="evidence" value="ECO:0007669"/>
    <property type="project" value="InterPro"/>
</dbReference>
<evidence type="ECO:0000256" key="1">
    <source>
        <dbReference type="ARBA" id="ARBA00004651"/>
    </source>
</evidence>
<feature type="transmembrane region" description="Helical" evidence="5">
    <location>
        <begin position="93"/>
        <end position="112"/>
    </location>
</feature>
<feature type="transmembrane region" description="Helical" evidence="5">
    <location>
        <begin position="118"/>
        <end position="140"/>
    </location>
</feature>
<feature type="transmembrane region" description="Helical" evidence="5">
    <location>
        <begin position="309"/>
        <end position="330"/>
    </location>
</feature>
<evidence type="ECO:0000256" key="5">
    <source>
        <dbReference type="SAM" id="Phobius"/>
    </source>
</evidence>
<dbReference type="PROSITE" id="PS50850">
    <property type="entry name" value="MFS"/>
    <property type="match status" value="1"/>
</dbReference>
<organism evidence="7 8">
    <name type="scientific">Glycomyces algeriensis</name>
    <dbReference type="NCBI Taxonomy" id="256037"/>
    <lineage>
        <taxon>Bacteria</taxon>
        <taxon>Bacillati</taxon>
        <taxon>Actinomycetota</taxon>
        <taxon>Actinomycetes</taxon>
        <taxon>Glycomycetales</taxon>
        <taxon>Glycomycetaceae</taxon>
        <taxon>Glycomyces</taxon>
    </lineage>
</organism>
<feature type="transmembrane region" description="Helical" evidence="5">
    <location>
        <begin position="412"/>
        <end position="431"/>
    </location>
</feature>
<evidence type="ECO:0000313" key="8">
    <source>
        <dbReference type="Proteomes" id="UP001144313"/>
    </source>
</evidence>
<comment type="caution">
    <text evidence="7">The sequence shown here is derived from an EMBL/GenBank/DDBJ whole genome shotgun (WGS) entry which is preliminary data.</text>
</comment>
<feature type="transmembrane region" description="Helical" evidence="5">
    <location>
        <begin position="206"/>
        <end position="228"/>
    </location>
</feature>
<dbReference type="SUPFAM" id="SSF103473">
    <property type="entry name" value="MFS general substrate transporter"/>
    <property type="match status" value="1"/>
</dbReference>
<feature type="transmembrane region" description="Helical" evidence="5">
    <location>
        <begin position="482"/>
        <end position="505"/>
    </location>
</feature>
<comment type="subcellular location">
    <subcellularLocation>
        <location evidence="1">Cell membrane</location>
        <topology evidence="1">Multi-pass membrane protein</topology>
    </subcellularLocation>
</comment>
<keyword evidence="3 5" id="KW-1133">Transmembrane helix</keyword>
<dbReference type="InterPro" id="IPR011701">
    <property type="entry name" value="MFS"/>
</dbReference>
<feature type="transmembrane region" description="Helical" evidence="5">
    <location>
        <begin position="147"/>
        <end position="169"/>
    </location>
</feature>
<evidence type="ECO:0000259" key="6">
    <source>
        <dbReference type="PROSITE" id="PS50850"/>
    </source>
</evidence>
<evidence type="ECO:0000256" key="4">
    <source>
        <dbReference type="ARBA" id="ARBA00023136"/>
    </source>
</evidence>
<proteinExistence type="predicted"/>
<feature type="transmembrane region" description="Helical" evidence="5">
    <location>
        <begin position="22"/>
        <end position="44"/>
    </location>
</feature>
<dbReference type="PANTHER" id="PTHR42718">
    <property type="entry name" value="MAJOR FACILITATOR SUPERFAMILY MULTIDRUG TRANSPORTER MFSC"/>
    <property type="match status" value="1"/>
</dbReference>
<dbReference type="EMBL" id="BSDT01000001">
    <property type="protein sequence ID" value="GLI44427.1"/>
    <property type="molecule type" value="Genomic_DNA"/>
</dbReference>
<feature type="transmembrane region" description="Helical" evidence="5">
    <location>
        <begin position="175"/>
        <end position="194"/>
    </location>
</feature>
<dbReference type="InterPro" id="IPR036259">
    <property type="entry name" value="MFS_trans_sf"/>
</dbReference>
<keyword evidence="2 5" id="KW-0812">Transmembrane</keyword>
<dbReference type="Gene3D" id="1.20.1720.10">
    <property type="entry name" value="Multidrug resistance protein D"/>
    <property type="match status" value="1"/>
</dbReference>
<feature type="transmembrane region" description="Helical" evidence="5">
    <location>
        <begin position="369"/>
        <end position="391"/>
    </location>
</feature>
<keyword evidence="8" id="KW-1185">Reference proteome</keyword>